<protein>
    <submittedName>
        <fullName evidence="2">Uncharacterized protein</fullName>
    </submittedName>
</protein>
<sequence length="54" mass="5852">MVGAAPGRQRRPAVESSERYEAFGSFARFRGEFGIPIGPIPAQETQESPENDSA</sequence>
<evidence type="ECO:0000313" key="2">
    <source>
        <dbReference type="EMBL" id="GGO06059.1"/>
    </source>
</evidence>
<evidence type="ECO:0000313" key="3">
    <source>
        <dbReference type="Proteomes" id="UP000606653"/>
    </source>
</evidence>
<feature type="region of interest" description="Disordered" evidence="1">
    <location>
        <begin position="34"/>
        <end position="54"/>
    </location>
</feature>
<name>A0ABQ2L7Q2_9BACL</name>
<accession>A0ABQ2L7Q2</accession>
<keyword evidence="3" id="KW-1185">Reference proteome</keyword>
<organism evidence="2 3">
    <name type="scientific">Saccharibacillus kuerlensis</name>
    <dbReference type="NCBI Taxonomy" id="459527"/>
    <lineage>
        <taxon>Bacteria</taxon>
        <taxon>Bacillati</taxon>
        <taxon>Bacillota</taxon>
        <taxon>Bacilli</taxon>
        <taxon>Bacillales</taxon>
        <taxon>Paenibacillaceae</taxon>
        <taxon>Saccharibacillus</taxon>
    </lineage>
</organism>
<evidence type="ECO:0000256" key="1">
    <source>
        <dbReference type="SAM" id="MobiDB-lite"/>
    </source>
</evidence>
<comment type="caution">
    <text evidence="2">The sequence shown here is derived from an EMBL/GenBank/DDBJ whole genome shotgun (WGS) entry which is preliminary data.</text>
</comment>
<dbReference type="RefSeq" id="WP_018977386.1">
    <property type="nucleotide sequence ID" value="NZ_BMLN01000011.1"/>
</dbReference>
<gene>
    <name evidence="2" type="ORF">GCM10010969_33050</name>
</gene>
<reference evidence="3" key="1">
    <citation type="journal article" date="2019" name="Int. J. Syst. Evol. Microbiol.">
        <title>The Global Catalogue of Microorganisms (GCM) 10K type strain sequencing project: providing services to taxonomists for standard genome sequencing and annotation.</title>
        <authorList>
            <consortium name="The Broad Institute Genomics Platform"/>
            <consortium name="The Broad Institute Genome Sequencing Center for Infectious Disease"/>
            <person name="Wu L."/>
            <person name="Ma J."/>
        </authorList>
    </citation>
    <scope>NUCLEOTIDE SEQUENCE [LARGE SCALE GENOMIC DNA]</scope>
    <source>
        <strain evidence="3">CGMCC 1.6964</strain>
    </source>
</reference>
<proteinExistence type="predicted"/>
<dbReference type="Proteomes" id="UP000606653">
    <property type="component" value="Unassembled WGS sequence"/>
</dbReference>
<dbReference type="EMBL" id="BMLN01000011">
    <property type="protein sequence ID" value="GGO06059.1"/>
    <property type="molecule type" value="Genomic_DNA"/>
</dbReference>